<keyword evidence="2" id="KW-0413">Isomerase</keyword>
<dbReference type="PANTHER" id="PTHR12110:SF41">
    <property type="entry name" value="INOSOSE DEHYDRATASE"/>
    <property type="match status" value="1"/>
</dbReference>
<dbReference type="AlphaFoldDB" id="A0A1M6M404"/>
<feature type="domain" description="Xylose isomerase-like TIM barrel" evidence="1">
    <location>
        <begin position="25"/>
        <end position="228"/>
    </location>
</feature>
<reference evidence="2 3" key="1">
    <citation type="submission" date="2016-11" db="EMBL/GenBank/DDBJ databases">
        <authorList>
            <person name="Jaros S."/>
            <person name="Januszkiewicz K."/>
            <person name="Wedrychowicz H."/>
        </authorList>
    </citation>
    <scope>NUCLEOTIDE SEQUENCE [LARGE SCALE GENOMIC DNA]</scope>
    <source>
        <strain evidence="2 3">DSM 15929</strain>
    </source>
</reference>
<evidence type="ECO:0000259" key="1">
    <source>
        <dbReference type="Pfam" id="PF01261"/>
    </source>
</evidence>
<dbReference type="SUPFAM" id="SSF51658">
    <property type="entry name" value="Xylose isomerase-like"/>
    <property type="match status" value="1"/>
</dbReference>
<dbReference type="Proteomes" id="UP000184386">
    <property type="component" value="Unassembled WGS sequence"/>
</dbReference>
<dbReference type="OrthoDB" id="9798407at2"/>
<dbReference type="InterPro" id="IPR036237">
    <property type="entry name" value="Xyl_isomerase-like_sf"/>
</dbReference>
<dbReference type="InterPro" id="IPR050312">
    <property type="entry name" value="IolE/XylAMocC-like"/>
</dbReference>
<dbReference type="InterPro" id="IPR013022">
    <property type="entry name" value="Xyl_isomerase-like_TIM-brl"/>
</dbReference>
<dbReference type="RefSeq" id="WP_073273239.1">
    <property type="nucleotide sequence ID" value="NZ_FRAC01000007.1"/>
</dbReference>
<protein>
    <submittedName>
        <fullName evidence="2">Sugar phosphate isomerase/epimerase</fullName>
    </submittedName>
</protein>
<proteinExistence type="predicted"/>
<sequence>MELGAQLYTVRNYIQTEEDFERTINKIADIGYRYIQISGVGKGIAPERLREICDSHGVKTVLTHSDINRILYDTENLIREHDILGSSYIGLGAMPEKYRGTDWLSYFYEDFKEPVKKIAASGKLFMYHNHNFEFEKENGVTLLERLLELFTPQEMGITLDTYWVQAAGADVISWIGKLKDRLPCVHLKDMAVVSGSGVMAPVGEGNLNFPGILEALKETNCEYLLVEQDTCQTSPFHCLRQSYENLKKLGYE</sequence>
<organism evidence="2 3">
    <name type="scientific">Anaerocolumna jejuensis DSM 15929</name>
    <dbReference type="NCBI Taxonomy" id="1121322"/>
    <lineage>
        <taxon>Bacteria</taxon>
        <taxon>Bacillati</taxon>
        <taxon>Bacillota</taxon>
        <taxon>Clostridia</taxon>
        <taxon>Lachnospirales</taxon>
        <taxon>Lachnospiraceae</taxon>
        <taxon>Anaerocolumna</taxon>
    </lineage>
</organism>
<keyword evidence="3" id="KW-1185">Reference proteome</keyword>
<gene>
    <name evidence="2" type="ORF">SAMN02745136_00832</name>
</gene>
<dbReference type="STRING" id="1121322.SAMN02745136_00832"/>
<dbReference type="PANTHER" id="PTHR12110">
    <property type="entry name" value="HYDROXYPYRUVATE ISOMERASE"/>
    <property type="match status" value="1"/>
</dbReference>
<accession>A0A1M6M404</accession>
<dbReference type="EMBL" id="FRAC01000007">
    <property type="protein sequence ID" value="SHJ78141.1"/>
    <property type="molecule type" value="Genomic_DNA"/>
</dbReference>
<name>A0A1M6M404_9FIRM</name>
<evidence type="ECO:0000313" key="2">
    <source>
        <dbReference type="EMBL" id="SHJ78141.1"/>
    </source>
</evidence>
<dbReference type="GO" id="GO:0016853">
    <property type="term" value="F:isomerase activity"/>
    <property type="evidence" value="ECO:0007669"/>
    <property type="project" value="UniProtKB-KW"/>
</dbReference>
<evidence type="ECO:0000313" key="3">
    <source>
        <dbReference type="Proteomes" id="UP000184386"/>
    </source>
</evidence>
<dbReference type="Pfam" id="PF01261">
    <property type="entry name" value="AP_endonuc_2"/>
    <property type="match status" value="1"/>
</dbReference>
<dbReference type="Gene3D" id="3.20.20.150">
    <property type="entry name" value="Divalent-metal-dependent TIM barrel enzymes"/>
    <property type="match status" value="1"/>
</dbReference>